<dbReference type="RefSeq" id="WP_253672478.1">
    <property type="nucleotide sequence ID" value="NZ_JAMTCP010000044.1"/>
</dbReference>
<protein>
    <recommendedName>
        <fullName evidence="1">DUF1918 domain-containing protein</fullName>
    </recommendedName>
</protein>
<evidence type="ECO:0000259" key="1">
    <source>
        <dbReference type="Pfam" id="PF08940"/>
    </source>
</evidence>
<name>A0ABT1I180_STRSD</name>
<dbReference type="EMBL" id="JAMTCP010000044">
    <property type="protein sequence ID" value="MCP2261543.1"/>
    <property type="molecule type" value="Genomic_DNA"/>
</dbReference>
<dbReference type="InterPro" id="IPR015035">
    <property type="entry name" value="DUF1918"/>
</dbReference>
<feature type="domain" description="DUF1918" evidence="1">
    <location>
        <begin position="1"/>
        <end position="57"/>
    </location>
</feature>
<organism evidence="2 3">
    <name type="scientific">Streptoalloteichus tenebrarius (strain ATCC 17920 / DSM 40477 / JCM 4838 / CBS 697.72 / NBRC 16177 / NCIMB 11028 / NRRL B-12390 / A12253. 1 / ISP 5477)</name>
    <name type="common">Streptomyces tenebrarius</name>
    <dbReference type="NCBI Taxonomy" id="1933"/>
    <lineage>
        <taxon>Bacteria</taxon>
        <taxon>Bacillati</taxon>
        <taxon>Actinomycetota</taxon>
        <taxon>Actinomycetes</taxon>
        <taxon>Pseudonocardiales</taxon>
        <taxon>Pseudonocardiaceae</taxon>
        <taxon>Streptoalloteichus</taxon>
    </lineage>
</organism>
<evidence type="ECO:0000313" key="2">
    <source>
        <dbReference type="EMBL" id="MCP2261543.1"/>
    </source>
</evidence>
<dbReference type="Pfam" id="PF08940">
    <property type="entry name" value="DUF1918"/>
    <property type="match status" value="1"/>
</dbReference>
<evidence type="ECO:0000313" key="3">
    <source>
        <dbReference type="Proteomes" id="UP001205311"/>
    </source>
</evidence>
<reference evidence="2 3" key="1">
    <citation type="submission" date="2022-06" db="EMBL/GenBank/DDBJ databases">
        <title>Genomic Encyclopedia of Archaeal and Bacterial Type Strains, Phase II (KMG-II): from individual species to whole genera.</title>
        <authorList>
            <person name="Goeker M."/>
        </authorList>
    </citation>
    <scope>NUCLEOTIDE SEQUENCE [LARGE SCALE GENOMIC DNA]</scope>
    <source>
        <strain evidence="2 3">DSM 40477</strain>
    </source>
</reference>
<keyword evidence="3" id="KW-1185">Reference proteome</keyword>
<gene>
    <name evidence="2" type="ORF">LX15_005269</name>
</gene>
<sequence length="64" mass="7236">MHATVGDRIHVKSRHVGEREQVAEVLEVRGQGGEPPYLVRYQDGHEALVYPGADCVIEQRRPED</sequence>
<accession>A0ABT1I180</accession>
<comment type="caution">
    <text evidence="2">The sequence shown here is derived from an EMBL/GenBank/DDBJ whole genome shotgun (WGS) entry which is preliminary data.</text>
</comment>
<dbReference type="SUPFAM" id="SSF50118">
    <property type="entry name" value="Cell growth inhibitor/plasmid maintenance toxic component"/>
    <property type="match status" value="1"/>
</dbReference>
<dbReference type="Proteomes" id="UP001205311">
    <property type="component" value="Unassembled WGS sequence"/>
</dbReference>
<dbReference type="Gene3D" id="2.30.30.440">
    <property type="entry name" value="Domain of unknown function DUF1918"/>
    <property type="match status" value="1"/>
</dbReference>
<proteinExistence type="predicted"/>